<dbReference type="Gene3D" id="1.10.510.10">
    <property type="entry name" value="Transferase(Phosphotransferase) domain 1"/>
    <property type="match status" value="1"/>
</dbReference>
<evidence type="ECO:0000313" key="2">
    <source>
        <dbReference type="Proteomes" id="UP001430584"/>
    </source>
</evidence>
<keyword evidence="2" id="KW-1185">Reference proteome</keyword>
<organism evidence="1 2">
    <name type="scientific">Diplodia seriata</name>
    <dbReference type="NCBI Taxonomy" id="420778"/>
    <lineage>
        <taxon>Eukaryota</taxon>
        <taxon>Fungi</taxon>
        <taxon>Dikarya</taxon>
        <taxon>Ascomycota</taxon>
        <taxon>Pezizomycotina</taxon>
        <taxon>Dothideomycetes</taxon>
        <taxon>Dothideomycetes incertae sedis</taxon>
        <taxon>Botryosphaeriales</taxon>
        <taxon>Botryosphaeriaceae</taxon>
        <taxon>Diplodia</taxon>
    </lineage>
</organism>
<gene>
    <name evidence="1" type="ORF">SLS55_006728</name>
</gene>
<sequence>MEALHRPVSRAYDLWSLGCLYLEFATWLIMGSEAIDDFSTHRLRPSRLDPKFSEDYFFTVVKDEAGGMDAEVRDGVLSWAQTLHEHRGCSRFIHDLVDLVMKHLLVIKAADRIHARDLCVRFNDFLKKAEIDDDYLCTPVPRSNEKNQRSQERVLALSL</sequence>
<dbReference type="GeneID" id="92010813"/>
<protein>
    <recommendedName>
        <fullName evidence="3">Protein kinase domain-containing protein</fullName>
    </recommendedName>
</protein>
<reference evidence="1 2" key="1">
    <citation type="submission" date="2024-02" db="EMBL/GenBank/DDBJ databases">
        <title>De novo assembly and annotation of 12 fungi associated with fruit tree decline syndrome in Ontario, Canada.</title>
        <authorList>
            <person name="Sulman M."/>
            <person name="Ellouze W."/>
            <person name="Ilyukhin E."/>
        </authorList>
    </citation>
    <scope>NUCLEOTIDE SEQUENCE [LARGE SCALE GENOMIC DNA]</scope>
    <source>
        <strain evidence="1 2">FDS-637</strain>
    </source>
</reference>
<evidence type="ECO:0000313" key="1">
    <source>
        <dbReference type="EMBL" id="KAL0259223.1"/>
    </source>
</evidence>
<name>A0ABR3CF01_9PEZI</name>
<dbReference type="InterPro" id="IPR011009">
    <property type="entry name" value="Kinase-like_dom_sf"/>
</dbReference>
<dbReference type="SUPFAM" id="SSF56112">
    <property type="entry name" value="Protein kinase-like (PK-like)"/>
    <property type="match status" value="1"/>
</dbReference>
<dbReference type="RefSeq" id="XP_066632252.1">
    <property type="nucleotide sequence ID" value="XM_066778157.1"/>
</dbReference>
<dbReference type="Proteomes" id="UP001430584">
    <property type="component" value="Unassembled WGS sequence"/>
</dbReference>
<dbReference type="EMBL" id="JAJVCZ030000006">
    <property type="protein sequence ID" value="KAL0259223.1"/>
    <property type="molecule type" value="Genomic_DNA"/>
</dbReference>
<evidence type="ECO:0008006" key="3">
    <source>
        <dbReference type="Google" id="ProtNLM"/>
    </source>
</evidence>
<comment type="caution">
    <text evidence="1">The sequence shown here is derived from an EMBL/GenBank/DDBJ whole genome shotgun (WGS) entry which is preliminary data.</text>
</comment>
<accession>A0ABR3CF01</accession>
<proteinExistence type="predicted"/>